<gene>
    <name evidence="2" type="ORF">I6E12_04345</name>
</gene>
<evidence type="ECO:0000313" key="3">
    <source>
        <dbReference type="Proteomes" id="UP001200470"/>
    </source>
</evidence>
<name>A0ABS9CEB8_9BACT</name>
<dbReference type="PANTHER" id="PTHR32294">
    <property type="entry name" value="DNA POLYMERASE III SUBUNIT ALPHA"/>
    <property type="match status" value="1"/>
</dbReference>
<dbReference type="InterPro" id="IPR004805">
    <property type="entry name" value="DnaE2/DnaE/PolC"/>
</dbReference>
<evidence type="ECO:0000313" key="2">
    <source>
        <dbReference type="EMBL" id="MCF2563341.1"/>
    </source>
</evidence>
<proteinExistence type="predicted"/>
<dbReference type="Pfam" id="PF17657">
    <property type="entry name" value="DNA_pol3_finger"/>
    <property type="match status" value="1"/>
</dbReference>
<accession>A0ABS9CEB8</accession>
<reference evidence="2 3" key="1">
    <citation type="submission" date="2020-12" db="EMBL/GenBank/DDBJ databases">
        <title>Whole genome sequences of gut porcine anaerobes.</title>
        <authorList>
            <person name="Kubasova T."/>
            <person name="Jahodarova E."/>
            <person name="Rychlik I."/>
        </authorList>
    </citation>
    <scope>NUCLEOTIDE SEQUENCE [LARGE SCALE GENOMIC DNA]</scope>
    <source>
        <strain evidence="2 3">An925</strain>
    </source>
</reference>
<organism evidence="2 3">
    <name type="scientific">Xylanibacter brevis</name>
    <dbReference type="NCBI Taxonomy" id="83231"/>
    <lineage>
        <taxon>Bacteria</taxon>
        <taxon>Pseudomonadati</taxon>
        <taxon>Bacteroidota</taxon>
        <taxon>Bacteroidia</taxon>
        <taxon>Bacteroidales</taxon>
        <taxon>Prevotellaceae</taxon>
        <taxon>Xylanibacter</taxon>
    </lineage>
</organism>
<dbReference type="Proteomes" id="UP001200470">
    <property type="component" value="Unassembled WGS sequence"/>
</dbReference>
<feature type="domain" description="DNA polymerase III alpha subunit finger" evidence="1">
    <location>
        <begin position="17"/>
        <end position="137"/>
    </location>
</feature>
<sequence>MKRMTEEKAKQMFAFIADKFDANNLPLDDSSTFELFQRADTDGIFMMESEWDKYDLRQIKPKNMDELTATIALSHGLAVNPYIYTYLKIQKIQPFTYPRFTEMERVKEILSDTHGMLLWKEQKEEILAYIDSLSDEEKERYSSAIKIVLHEIELRQYSLSNRKFFRNRAMICYKLAYIKAHMPEDFERLRMKLCN</sequence>
<dbReference type="InterPro" id="IPR040982">
    <property type="entry name" value="DNA_pol3_finger"/>
</dbReference>
<evidence type="ECO:0000259" key="1">
    <source>
        <dbReference type="Pfam" id="PF17657"/>
    </source>
</evidence>
<dbReference type="EMBL" id="JADYTN010000007">
    <property type="protein sequence ID" value="MCF2563341.1"/>
    <property type="molecule type" value="Genomic_DNA"/>
</dbReference>
<protein>
    <recommendedName>
        <fullName evidence="1">DNA polymerase III alpha subunit finger domain-containing protein</fullName>
    </recommendedName>
</protein>
<keyword evidence="3" id="KW-1185">Reference proteome</keyword>
<comment type="caution">
    <text evidence="2">The sequence shown here is derived from an EMBL/GenBank/DDBJ whole genome shotgun (WGS) entry which is preliminary data.</text>
</comment>